<dbReference type="InterPro" id="IPR013328">
    <property type="entry name" value="6PGD_dom2"/>
</dbReference>
<comment type="caution">
    <text evidence="6">The sequence shown here is derived from an EMBL/GenBank/DDBJ whole genome shotgun (WGS) entry which is preliminary data.</text>
</comment>
<dbReference type="InterPro" id="IPR036291">
    <property type="entry name" value="NAD(P)-bd_dom_sf"/>
</dbReference>
<dbReference type="Pfam" id="PF14833">
    <property type="entry name" value="NAD_binding_11"/>
    <property type="match status" value="1"/>
</dbReference>
<dbReference type="Proteomes" id="UP001302329">
    <property type="component" value="Unassembled WGS sequence"/>
</dbReference>
<dbReference type="PANTHER" id="PTHR43060:SF15">
    <property type="entry name" value="3-HYDROXYISOBUTYRATE DEHYDROGENASE-LIKE 1, MITOCHONDRIAL-RELATED"/>
    <property type="match status" value="1"/>
</dbReference>
<dbReference type="PANTHER" id="PTHR43060">
    <property type="entry name" value="3-HYDROXYISOBUTYRATE DEHYDROGENASE-LIKE 1, MITOCHONDRIAL-RELATED"/>
    <property type="match status" value="1"/>
</dbReference>
<dbReference type="EMBL" id="JAYGHY010000014">
    <property type="protein sequence ID" value="MEA5442170.1"/>
    <property type="molecule type" value="Genomic_DNA"/>
</dbReference>
<dbReference type="InterPro" id="IPR008927">
    <property type="entry name" value="6-PGluconate_DH-like_C_sf"/>
</dbReference>
<protein>
    <submittedName>
        <fullName evidence="6">NAD(P)-dependent oxidoreductase</fullName>
        <ecNumber evidence="6">1.1.-.-</ecNumber>
    </submittedName>
</protein>
<keyword evidence="7" id="KW-1185">Reference proteome</keyword>
<dbReference type="RefSeq" id="WP_323356260.1">
    <property type="nucleotide sequence ID" value="NZ_JAYGHY010000014.1"/>
</dbReference>
<evidence type="ECO:0000313" key="7">
    <source>
        <dbReference type="Proteomes" id="UP001302329"/>
    </source>
</evidence>
<feature type="domain" description="3-hydroxyisobutyrate dehydrogenase-like NAD-binding" evidence="5">
    <location>
        <begin position="173"/>
        <end position="292"/>
    </location>
</feature>
<dbReference type="EC" id="1.1.-.-" evidence="6"/>
<sequence length="298" mass="30203">MPVALPVAFIGLGALGAPMATNLLAKGFALTVHNRNRERERPLAAAGARRATSPAEAARDAPVLALCLSDDIAVAEVLLGRGGATDGAAQAGLRPGSLVLDFSTIAPASSRAMAAALAERGVAYLDAPVTGGTEGARAGTLSVLVGGEASDLERARPVLEAVGQTITHLGPVGAGQEAKAVNQVLVAGGYAAVAEALALGQRLGLPMEAVRQALLGGAAGSWALEHRGGSMLRGEFPLGFRLRLHRKDLAIALEAAAIGGLELPLARQVAAMEDDLITAGHGDEDVSALARWFSAESR</sequence>
<dbReference type="GO" id="GO:0016491">
    <property type="term" value="F:oxidoreductase activity"/>
    <property type="evidence" value="ECO:0007669"/>
    <property type="project" value="UniProtKB-KW"/>
</dbReference>
<proteinExistence type="inferred from homology"/>
<dbReference type="InterPro" id="IPR015815">
    <property type="entry name" value="HIBADH-related"/>
</dbReference>
<keyword evidence="3" id="KW-0520">NAD</keyword>
<evidence type="ECO:0000313" key="6">
    <source>
        <dbReference type="EMBL" id="MEA5442170.1"/>
    </source>
</evidence>
<dbReference type="Gene3D" id="1.10.1040.10">
    <property type="entry name" value="N-(1-d-carboxylethyl)-l-norvaline Dehydrogenase, domain 2"/>
    <property type="match status" value="1"/>
</dbReference>
<keyword evidence="2 6" id="KW-0560">Oxidoreductase</keyword>
<dbReference type="PIRSF" id="PIRSF000103">
    <property type="entry name" value="HIBADH"/>
    <property type="match status" value="1"/>
</dbReference>
<dbReference type="InterPro" id="IPR029154">
    <property type="entry name" value="HIBADH-like_NADP-bd"/>
</dbReference>
<dbReference type="SUPFAM" id="SSF48179">
    <property type="entry name" value="6-phosphogluconate dehydrogenase C-terminal domain-like"/>
    <property type="match status" value="1"/>
</dbReference>
<organism evidence="6 7">
    <name type="scientific">Cyanobium gracile UHCC 0281</name>
    <dbReference type="NCBI Taxonomy" id="3110309"/>
    <lineage>
        <taxon>Bacteria</taxon>
        <taxon>Bacillati</taxon>
        <taxon>Cyanobacteriota</taxon>
        <taxon>Cyanophyceae</taxon>
        <taxon>Synechococcales</taxon>
        <taxon>Prochlorococcaceae</taxon>
        <taxon>Cyanobium</taxon>
    </lineage>
</organism>
<evidence type="ECO:0000259" key="5">
    <source>
        <dbReference type="Pfam" id="PF14833"/>
    </source>
</evidence>
<evidence type="ECO:0000256" key="3">
    <source>
        <dbReference type="ARBA" id="ARBA00023027"/>
    </source>
</evidence>
<dbReference type="SUPFAM" id="SSF51735">
    <property type="entry name" value="NAD(P)-binding Rossmann-fold domains"/>
    <property type="match status" value="1"/>
</dbReference>
<dbReference type="Gene3D" id="3.40.50.720">
    <property type="entry name" value="NAD(P)-binding Rossmann-like Domain"/>
    <property type="match status" value="1"/>
</dbReference>
<evidence type="ECO:0000259" key="4">
    <source>
        <dbReference type="Pfam" id="PF03446"/>
    </source>
</evidence>
<reference evidence="6 7" key="1">
    <citation type="submission" date="2023-12" db="EMBL/GenBank/DDBJ databases">
        <title>Baltic Sea Cyanobacteria.</title>
        <authorList>
            <person name="Delbaje E."/>
            <person name="Fewer D.P."/>
            <person name="Shishido T.K."/>
        </authorList>
    </citation>
    <scope>NUCLEOTIDE SEQUENCE [LARGE SCALE GENOMIC DNA]</scope>
    <source>
        <strain evidence="6 7">UHCC 0281</strain>
    </source>
</reference>
<evidence type="ECO:0000256" key="1">
    <source>
        <dbReference type="ARBA" id="ARBA00009080"/>
    </source>
</evidence>
<comment type="similarity">
    <text evidence="1">Belongs to the HIBADH-related family.</text>
</comment>
<accession>A0ABU5SUJ0</accession>
<name>A0ABU5SUJ0_9CYAN</name>
<gene>
    <name evidence="6" type="ORF">VB739_06360</name>
</gene>
<feature type="domain" description="6-phosphogluconate dehydrogenase NADP-binding" evidence="4">
    <location>
        <begin position="7"/>
        <end position="170"/>
    </location>
</feature>
<dbReference type="Pfam" id="PF03446">
    <property type="entry name" value="NAD_binding_2"/>
    <property type="match status" value="1"/>
</dbReference>
<evidence type="ECO:0000256" key="2">
    <source>
        <dbReference type="ARBA" id="ARBA00023002"/>
    </source>
</evidence>
<dbReference type="InterPro" id="IPR006115">
    <property type="entry name" value="6PGDH_NADP-bd"/>
</dbReference>